<keyword evidence="3" id="KW-1185">Reference proteome</keyword>
<gene>
    <name evidence="2" type="ORF">PIB30_022423</name>
</gene>
<keyword evidence="1" id="KW-0732">Signal</keyword>
<keyword evidence="1" id="KW-0472">Membrane</keyword>
<dbReference type="Proteomes" id="UP001341840">
    <property type="component" value="Unassembled WGS sequence"/>
</dbReference>
<comment type="similarity">
    <text evidence="1">Belongs to the NAR2 family.</text>
</comment>
<keyword evidence="1" id="KW-1003">Cell membrane</keyword>
<comment type="function">
    <text evidence="1">Involved in nitrate transport.</text>
</comment>
<dbReference type="PANTHER" id="PTHR34806">
    <property type="entry name" value="HIGH-AFFINITY NITRATE TRANSPORTER 3.2"/>
    <property type="match status" value="1"/>
</dbReference>
<dbReference type="Pfam" id="PF16974">
    <property type="entry name" value="NAR2"/>
    <property type="match status" value="1"/>
</dbReference>
<keyword evidence="1" id="KW-1133">Transmembrane helix</keyword>
<keyword evidence="1" id="KW-0812">Transmembrane</keyword>
<feature type="transmembrane region" description="Helical" evidence="1">
    <location>
        <begin position="177"/>
        <end position="196"/>
    </location>
</feature>
<dbReference type="PIRSF" id="PIRSF012939">
    <property type="entry name" value="Transpt_NO3_Nar2"/>
    <property type="match status" value="1"/>
</dbReference>
<dbReference type="EMBL" id="JASCZI010000076">
    <property type="protein sequence ID" value="MED6108294.1"/>
    <property type="molecule type" value="Genomic_DNA"/>
</dbReference>
<sequence>MASYKVVAASFLLCCLVQTCYGGVLFSSLERTIDVTASPKEGQVLSAGVDKISVTWALNNTLPSGIDSTYKTIKVKLCYAPVSQRDRPWRKMENNLSRDKTCQQKIVSKPYDASNKTSQSFEWIIGRDIPTATYFVRAYAYDQNDMEVGYGQTTNDKKSTNLFEINGVTGKHTSLDISSVCFSAFSVVSLFVFFYIEKRKGKAASSVEQKVIT</sequence>
<protein>
    <recommendedName>
        <fullName evidence="1">High-affinity nitrate transporter</fullName>
    </recommendedName>
</protein>
<feature type="signal peptide" evidence="1">
    <location>
        <begin position="1"/>
        <end position="22"/>
    </location>
</feature>
<evidence type="ECO:0000256" key="1">
    <source>
        <dbReference type="PIRNR" id="PIRNR012939"/>
    </source>
</evidence>
<keyword evidence="1" id="KW-0534">Nitrate assimilation</keyword>
<dbReference type="PANTHER" id="PTHR34806:SF1">
    <property type="entry name" value="HIGH-AFFINITY NITRATE TRANSPORTER 3.1"/>
    <property type="match status" value="1"/>
</dbReference>
<feature type="chain" id="PRO_5045016957" description="High-affinity nitrate transporter" evidence="1">
    <location>
        <begin position="23"/>
        <end position="213"/>
    </location>
</feature>
<evidence type="ECO:0000313" key="2">
    <source>
        <dbReference type="EMBL" id="MED6108294.1"/>
    </source>
</evidence>
<comment type="caution">
    <text evidence="2">The sequence shown here is derived from an EMBL/GenBank/DDBJ whole genome shotgun (WGS) entry which is preliminary data.</text>
</comment>
<dbReference type="InterPro" id="IPR016605">
    <property type="entry name" value="Transptr_NO3_Nar2"/>
</dbReference>
<evidence type="ECO:0000313" key="3">
    <source>
        <dbReference type="Proteomes" id="UP001341840"/>
    </source>
</evidence>
<proteinExistence type="inferred from homology"/>
<reference evidence="2 3" key="1">
    <citation type="journal article" date="2023" name="Plants (Basel)">
        <title>Bridging the Gap: Combining Genomics and Transcriptomics Approaches to Understand Stylosanthes scabra, an Orphan Legume from the Brazilian Caatinga.</title>
        <authorList>
            <person name="Ferreira-Neto J.R.C."/>
            <person name="da Silva M.D."/>
            <person name="Binneck E."/>
            <person name="de Melo N.F."/>
            <person name="da Silva R.H."/>
            <person name="de Melo A.L.T.M."/>
            <person name="Pandolfi V."/>
            <person name="Bustamante F.O."/>
            <person name="Brasileiro-Vidal A.C."/>
            <person name="Benko-Iseppon A.M."/>
        </authorList>
    </citation>
    <scope>NUCLEOTIDE SEQUENCE [LARGE SCALE GENOMIC DNA]</scope>
    <source>
        <tissue evidence="2">Leaves</tissue>
    </source>
</reference>
<name>A0ABU6Q8W9_9FABA</name>
<accession>A0ABU6Q8W9</accession>
<organism evidence="2 3">
    <name type="scientific">Stylosanthes scabra</name>
    <dbReference type="NCBI Taxonomy" id="79078"/>
    <lineage>
        <taxon>Eukaryota</taxon>
        <taxon>Viridiplantae</taxon>
        <taxon>Streptophyta</taxon>
        <taxon>Embryophyta</taxon>
        <taxon>Tracheophyta</taxon>
        <taxon>Spermatophyta</taxon>
        <taxon>Magnoliopsida</taxon>
        <taxon>eudicotyledons</taxon>
        <taxon>Gunneridae</taxon>
        <taxon>Pentapetalae</taxon>
        <taxon>rosids</taxon>
        <taxon>fabids</taxon>
        <taxon>Fabales</taxon>
        <taxon>Fabaceae</taxon>
        <taxon>Papilionoideae</taxon>
        <taxon>50 kb inversion clade</taxon>
        <taxon>dalbergioids sensu lato</taxon>
        <taxon>Dalbergieae</taxon>
        <taxon>Pterocarpus clade</taxon>
        <taxon>Stylosanthes</taxon>
    </lineage>
</organism>